<dbReference type="InterPro" id="IPR001037">
    <property type="entry name" value="Integrase_C_retrovir"/>
</dbReference>
<keyword evidence="18" id="KW-0511">Multifunctional enzyme</keyword>
<dbReference type="GO" id="GO:0075713">
    <property type="term" value="P:establishment of integrated proviral latency"/>
    <property type="evidence" value="ECO:0007669"/>
    <property type="project" value="UniProtKB-KW"/>
</dbReference>
<dbReference type="InterPro" id="IPR001995">
    <property type="entry name" value="Peptidase_A2_cat"/>
</dbReference>
<dbReference type="GO" id="GO:0003677">
    <property type="term" value="F:DNA binding"/>
    <property type="evidence" value="ECO:0007669"/>
    <property type="project" value="UniProtKB-KW"/>
</dbReference>
<dbReference type="GO" id="GO:0008270">
    <property type="term" value="F:zinc ion binding"/>
    <property type="evidence" value="ECO:0007669"/>
    <property type="project" value="UniProtKB-KW"/>
</dbReference>
<dbReference type="InterPro" id="IPR017856">
    <property type="entry name" value="Integrase-like_N"/>
</dbReference>
<dbReference type="Gene3D" id="3.30.420.10">
    <property type="entry name" value="Ribonuclease H-like superfamily/Ribonuclease H"/>
    <property type="match status" value="2"/>
</dbReference>
<feature type="domain" description="Peptidase A2" evidence="23">
    <location>
        <begin position="58"/>
        <end position="129"/>
    </location>
</feature>
<keyword evidence="19" id="KW-1160">Virus entry into host cell</keyword>
<name>A0A1I9KI27_CAEV</name>
<keyword evidence="10 20" id="KW-0863">Zinc-finger</keyword>
<evidence type="ECO:0000256" key="17">
    <source>
        <dbReference type="ARBA" id="ARBA00023195"/>
    </source>
</evidence>
<evidence type="ECO:0000259" key="23">
    <source>
        <dbReference type="PROSITE" id="PS50175"/>
    </source>
</evidence>
<dbReference type="PANTHER" id="PTHR41694">
    <property type="entry name" value="ENDOGENOUS RETROVIRUS GROUP K MEMBER POL PROTEIN"/>
    <property type="match status" value="1"/>
</dbReference>
<evidence type="ECO:0000256" key="8">
    <source>
        <dbReference type="ARBA" id="ARBA00022750"/>
    </source>
</evidence>
<dbReference type="InterPro" id="IPR036157">
    <property type="entry name" value="dUTPase-like_sf"/>
</dbReference>
<dbReference type="CDD" id="cd07557">
    <property type="entry name" value="trimeric_dUTPase"/>
    <property type="match status" value="1"/>
</dbReference>
<dbReference type="InterPro" id="IPR018061">
    <property type="entry name" value="Retropepsins"/>
</dbReference>
<dbReference type="Pfam" id="PF00665">
    <property type="entry name" value="rve"/>
    <property type="match status" value="1"/>
</dbReference>
<dbReference type="PROSITE" id="PS51027">
    <property type="entry name" value="INTEGRASE_DBD"/>
    <property type="match status" value="1"/>
</dbReference>
<evidence type="ECO:0000256" key="4">
    <source>
        <dbReference type="ARBA" id="ARBA00022679"/>
    </source>
</evidence>
<dbReference type="Gene3D" id="2.40.70.10">
    <property type="entry name" value="Acid Proteases"/>
    <property type="match status" value="1"/>
</dbReference>
<keyword evidence="6" id="KW-0540">Nuclease</keyword>
<keyword evidence="5" id="KW-0548">Nucleotidyltransferase</keyword>
<evidence type="ECO:0000256" key="12">
    <source>
        <dbReference type="ARBA" id="ARBA00022833"/>
    </source>
</evidence>
<evidence type="ECO:0000256" key="6">
    <source>
        <dbReference type="ARBA" id="ARBA00022722"/>
    </source>
</evidence>
<evidence type="ECO:0000256" key="14">
    <source>
        <dbReference type="ARBA" id="ARBA00022918"/>
    </source>
</evidence>
<evidence type="ECO:0000256" key="20">
    <source>
        <dbReference type="PROSITE-ProRule" id="PRU00450"/>
    </source>
</evidence>
<dbReference type="InterPro" id="IPR036397">
    <property type="entry name" value="RNaseH_sf"/>
</dbReference>
<evidence type="ECO:0000256" key="13">
    <source>
        <dbReference type="ARBA" id="ARBA00022908"/>
    </source>
</evidence>
<dbReference type="EMBL" id="KT749878">
    <property type="protein sequence ID" value="ALP75964.1"/>
    <property type="molecule type" value="Genomic_DNA"/>
</dbReference>
<evidence type="ECO:0000256" key="1">
    <source>
        <dbReference type="ARBA" id="ARBA00000379"/>
    </source>
</evidence>
<dbReference type="Gene3D" id="3.30.70.270">
    <property type="match status" value="3"/>
</dbReference>
<gene>
    <name evidence="29" type="primary">pol</name>
</gene>
<dbReference type="InterPro" id="IPR036862">
    <property type="entry name" value="Integrase_C_dom_sf_retrovir"/>
</dbReference>
<dbReference type="InterPro" id="IPR043502">
    <property type="entry name" value="DNA/RNA_pol_sf"/>
</dbReference>
<keyword evidence="7" id="KW-0479">Metal-binding</keyword>
<dbReference type="Gene3D" id="2.70.40.10">
    <property type="match status" value="1"/>
</dbReference>
<dbReference type="PANTHER" id="PTHR41694:SF3">
    <property type="entry name" value="RNA-DIRECTED DNA POLYMERASE-RELATED"/>
    <property type="match status" value="1"/>
</dbReference>
<keyword evidence="14" id="KW-0695">RNA-directed DNA polymerase</keyword>
<feature type="domain" description="Integrase catalytic" evidence="27">
    <location>
        <begin position="869"/>
        <end position="1029"/>
    </location>
</feature>
<evidence type="ECO:0000259" key="24">
    <source>
        <dbReference type="PROSITE" id="PS50876"/>
    </source>
</evidence>
<feature type="domain" description="Integrase-type" evidence="24">
    <location>
        <begin position="827"/>
        <end position="868"/>
    </location>
</feature>
<dbReference type="SUPFAM" id="SSF51283">
    <property type="entry name" value="dUTPase-like"/>
    <property type="match status" value="1"/>
</dbReference>
<evidence type="ECO:0000256" key="19">
    <source>
        <dbReference type="ARBA" id="ARBA00023296"/>
    </source>
</evidence>
<dbReference type="InterPro" id="IPR002156">
    <property type="entry name" value="RNaseH_domain"/>
</dbReference>
<dbReference type="PROSITE" id="PS50879">
    <property type="entry name" value="RNASE_H_1"/>
    <property type="match status" value="1"/>
</dbReference>
<dbReference type="GO" id="GO:0004523">
    <property type="term" value="F:RNA-DNA hybrid ribonuclease activity"/>
    <property type="evidence" value="ECO:0007669"/>
    <property type="project" value="InterPro"/>
</dbReference>
<keyword evidence="8 22" id="KW-0064">Aspartyl protease</keyword>
<evidence type="ECO:0000256" key="5">
    <source>
        <dbReference type="ARBA" id="ARBA00022695"/>
    </source>
</evidence>
<dbReference type="GO" id="GO:0006310">
    <property type="term" value="P:DNA recombination"/>
    <property type="evidence" value="ECO:0007669"/>
    <property type="project" value="UniProtKB-KW"/>
</dbReference>
<dbReference type="SUPFAM" id="SSF50122">
    <property type="entry name" value="DNA-binding domain of retroviral integrase"/>
    <property type="match status" value="1"/>
</dbReference>
<comment type="similarity">
    <text evidence="2 22">Belongs to the retroviral Pol polyprotein family.</text>
</comment>
<evidence type="ECO:0000256" key="16">
    <source>
        <dbReference type="ARBA" id="ARBA00023172"/>
    </source>
</evidence>
<dbReference type="Gene3D" id="1.10.10.200">
    <property type="match status" value="1"/>
</dbReference>
<dbReference type="PROSITE" id="PS50175">
    <property type="entry name" value="ASP_PROT_RETROV"/>
    <property type="match status" value="1"/>
</dbReference>
<dbReference type="Pfam" id="PF00078">
    <property type="entry name" value="RVT_1"/>
    <property type="match status" value="1"/>
</dbReference>
<dbReference type="InterPro" id="IPR033704">
    <property type="entry name" value="dUTPase_trimeric"/>
</dbReference>
<dbReference type="GO" id="GO:0003964">
    <property type="term" value="F:RNA-directed DNA polymerase activity"/>
    <property type="evidence" value="ECO:0007669"/>
    <property type="project" value="UniProtKB-KW"/>
</dbReference>
<keyword evidence="4" id="KW-0808">Transferase</keyword>
<evidence type="ECO:0000259" key="26">
    <source>
        <dbReference type="PROSITE" id="PS50879"/>
    </source>
</evidence>
<evidence type="ECO:0000256" key="11">
    <source>
        <dbReference type="ARBA" id="ARBA00022801"/>
    </source>
</evidence>
<evidence type="ECO:0000259" key="25">
    <source>
        <dbReference type="PROSITE" id="PS50878"/>
    </source>
</evidence>
<dbReference type="InterPro" id="IPR012337">
    <property type="entry name" value="RNaseH-like_sf"/>
</dbReference>
<keyword evidence="13" id="KW-0229">DNA integration</keyword>
<sequence>MSQLWKKRTYAKRLQGKERNGKAAGKREEGDTCGAVRSSYGITSAPPMVRVRIGSQQRDLLFDTGADRTIVKWHDGSGNPAGRIKLQGIGGIVEGEKWNNVILEYKGETRKGTIVVLPQSPVEVLGRDNMARFGVEILMANLEEKRIPITKVKLKEGCTGPHVPQWPLTEEKLKGLTEIIDKLVEEGKLGKAPPHWTCNTPIFCIKKKSGKWRMLIDFRELNKQTEDLTEAQLGLPHPGGLQKKKHVTILDIGDAYFTIPLYEPYREYTCFTLLSPNNLGPCKRYYWKVLPQGWKLSPSVYQFTMQEILEDWIQQHPEIQFGIYMDDIYIGSDLEIKRHREIVKELVNYIAQYGFTLPEEKRQEGYPVKWLGFELHPQTWKFQKHTLPELTKGIITLNKLQKLVGELVWRQSIIGKSIPNILKLMEGDRELQSERKIEEVHVKEWEACRKKLEEMEGNYYNEEKDVYGQLAWGDKAIEYIVYQEKGKPLWVNVVHNIKNLSIPQQIIKAAQKLTQEVIIRTGKIPWVLLPGKEEDWRLELQLGNITWMPKFWSCYRGHTRWRKRNIIEEVVAGPTYYTDGGKKNKMGSLGFIASTGEKFRKHEEGTNQQLELRAIEEALKQGPPTMNLVTDSRYAFEFLLRNWDEEVIRNPIQTRIMELAHKKEKIGVHWVPGHKGIPQNEEIDRYISEIFLAKEGEGILPKREEDAGYDLICPEEVTIEPGQVKCIPIDLRINLKKSQWAMIATKSSMAAKGVFTQGGIIDSGYQGQIQVIMYNSNKIAVVIPQGRKFAQLILMEKMHEELEPWGKSRKTERGEKGFGSTGMYWIENIPLAEEDHTKWHQDARSLHLEFEIPRTAAEDIVNQCEICQKERTPAVIRGGNKRGVDHWQVDYTHYENIILLVWVETNSGLIYAEKVKGESGQEFRIKVMQWYALFGPESLQSDNGPAFTAEPTQLLMQYLGIKHTTGIPWNPQSQAIVERAHQLLKSALKKFQPQFVAVESAIAAALVAINIKRKGGLGTSPMDIFIYNKEQKRISNKYNKNSQKIQFCYYRIRKRGHPGEWKGPTQVLWKGEGAIVVKDTERQKYLVIPYKDAKFIPPPTKEKE</sequence>
<comment type="catalytic activity">
    <reaction evidence="1">
        <text>3'-end directed exonucleolytic cleavage of viral RNA-DNA hybrid.</text>
        <dbReference type="EC" id="3.1.13.2"/>
    </reaction>
</comment>
<evidence type="ECO:0000259" key="27">
    <source>
        <dbReference type="PROSITE" id="PS50994"/>
    </source>
</evidence>
<dbReference type="Pfam" id="PF00075">
    <property type="entry name" value="RNase_H"/>
    <property type="match status" value="1"/>
</dbReference>
<dbReference type="InterPro" id="IPR003308">
    <property type="entry name" value="Integrase_Zn-bd_dom_N"/>
</dbReference>
<dbReference type="InterPro" id="IPR000477">
    <property type="entry name" value="RT_dom"/>
</dbReference>
<dbReference type="SUPFAM" id="SSF56672">
    <property type="entry name" value="DNA/RNA polymerases"/>
    <property type="match status" value="1"/>
</dbReference>
<protein>
    <submittedName>
        <fullName evidence="29">Pol protein</fullName>
    </submittedName>
</protein>
<feature type="domain" description="Integrase-type" evidence="28">
    <location>
        <begin position="1046"/>
        <end position="1098"/>
    </location>
</feature>
<dbReference type="PROSITE" id="PS50994">
    <property type="entry name" value="INTEGRASE"/>
    <property type="match status" value="1"/>
</dbReference>
<keyword evidence="15" id="KW-0238">DNA-binding</keyword>
<accession>A0A1I9KI27</accession>
<dbReference type="InterPro" id="IPR021109">
    <property type="entry name" value="Peptidase_aspartic_dom_sf"/>
</dbReference>
<dbReference type="SUPFAM" id="SSF50630">
    <property type="entry name" value="Acid proteases"/>
    <property type="match status" value="1"/>
</dbReference>
<keyword evidence="11 22" id="KW-0378">Hydrolase</keyword>
<evidence type="ECO:0000256" key="10">
    <source>
        <dbReference type="ARBA" id="ARBA00022771"/>
    </source>
</evidence>
<keyword evidence="9" id="KW-0255">Endonuclease</keyword>
<keyword evidence="3 22" id="KW-0645">Protease</keyword>
<dbReference type="InterPro" id="IPR043128">
    <property type="entry name" value="Rev_trsase/Diguanyl_cyclase"/>
</dbReference>
<proteinExistence type="inferred from homology"/>
<dbReference type="GO" id="GO:0035613">
    <property type="term" value="F:RNA stem-loop binding"/>
    <property type="evidence" value="ECO:0007669"/>
    <property type="project" value="TreeGrafter"/>
</dbReference>
<keyword evidence="12" id="KW-0862">Zinc</keyword>
<evidence type="ECO:0000256" key="21">
    <source>
        <dbReference type="PROSITE-ProRule" id="PRU00506"/>
    </source>
</evidence>
<dbReference type="Pfam" id="PF02022">
    <property type="entry name" value="Integrase_Zn"/>
    <property type="match status" value="1"/>
</dbReference>
<dbReference type="Pfam" id="PF00552">
    <property type="entry name" value="IN_DBD_C"/>
    <property type="match status" value="1"/>
</dbReference>
<evidence type="ECO:0000256" key="2">
    <source>
        <dbReference type="ARBA" id="ARBA00009555"/>
    </source>
</evidence>
<organism evidence="29">
    <name type="scientific">Caprine arthritis encephalitis virus</name>
    <name type="common">CAEV</name>
    <dbReference type="NCBI Taxonomy" id="11660"/>
    <lineage>
        <taxon>Viruses</taxon>
        <taxon>Riboviria</taxon>
        <taxon>Pararnavirae</taxon>
        <taxon>Artverviricota</taxon>
        <taxon>Revtraviricetes</taxon>
        <taxon>Ortervirales</taxon>
        <taxon>Retroviridae</taxon>
        <taxon>Orthoretrovirinae</taxon>
        <taxon>Lentivirus</taxon>
        <taxon>Lentivirus capartenc</taxon>
    </lineage>
</organism>
<evidence type="ECO:0000256" key="3">
    <source>
        <dbReference type="ARBA" id="ARBA00022670"/>
    </source>
</evidence>
<dbReference type="InterPro" id="IPR029054">
    <property type="entry name" value="dUTPase-like"/>
</dbReference>
<dbReference type="Gene3D" id="3.10.10.10">
    <property type="entry name" value="HIV Type 1 Reverse Transcriptase, subunit A, domain 1"/>
    <property type="match status" value="1"/>
</dbReference>
<evidence type="ECO:0000256" key="18">
    <source>
        <dbReference type="ARBA" id="ARBA00023268"/>
    </source>
</evidence>
<dbReference type="SUPFAM" id="SSF53098">
    <property type="entry name" value="Ribonuclease H-like"/>
    <property type="match status" value="2"/>
</dbReference>
<dbReference type="Pfam" id="PF00692">
    <property type="entry name" value="dUTPase"/>
    <property type="match status" value="1"/>
</dbReference>
<organismHost>
    <name type="scientific">Capra hircus</name>
    <name type="common">Goat</name>
    <dbReference type="NCBI Taxonomy" id="9925"/>
</organismHost>
<dbReference type="GO" id="GO:0044826">
    <property type="term" value="P:viral genome integration into host DNA"/>
    <property type="evidence" value="ECO:0007669"/>
    <property type="project" value="UniProtKB-KW"/>
</dbReference>
<dbReference type="GO" id="GO:0004533">
    <property type="term" value="F:exoribonuclease H activity"/>
    <property type="evidence" value="ECO:0007669"/>
    <property type="project" value="UniProtKB-EC"/>
</dbReference>
<feature type="DNA-binding region" description="Integrase-type" evidence="21">
    <location>
        <begin position="1046"/>
        <end position="1098"/>
    </location>
</feature>
<evidence type="ECO:0000256" key="22">
    <source>
        <dbReference type="RuleBase" id="RU004064"/>
    </source>
</evidence>
<dbReference type="GO" id="GO:0046718">
    <property type="term" value="P:symbiont entry into host cell"/>
    <property type="evidence" value="ECO:0007669"/>
    <property type="project" value="UniProtKB-KW"/>
</dbReference>
<dbReference type="PROSITE" id="PS50878">
    <property type="entry name" value="RT_POL"/>
    <property type="match status" value="1"/>
</dbReference>
<keyword evidence="17" id="KW-1179">Viral genome integration</keyword>
<evidence type="ECO:0000259" key="28">
    <source>
        <dbReference type="PROSITE" id="PS51027"/>
    </source>
</evidence>
<dbReference type="PROSITE" id="PS00141">
    <property type="entry name" value="ASP_PROTEASE"/>
    <property type="match status" value="1"/>
</dbReference>
<dbReference type="SUPFAM" id="SSF46919">
    <property type="entry name" value="N-terminal Zn binding domain of HIV integrase"/>
    <property type="match status" value="1"/>
</dbReference>
<evidence type="ECO:0000313" key="29">
    <source>
        <dbReference type="EMBL" id="ALP75964.1"/>
    </source>
</evidence>
<dbReference type="GO" id="GO:0006508">
    <property type="term" value="P:proteolysis"/>
    <property type="evidence" value="ECO:0007669"/>
    <property type="project" value="UniProtKB-KW"/>
</dbReference>
<dbReference type="GO" id="GO:0004190">
    <property type="term" value="F:aspartic-type endopeptidase activity"/>
    <property type="evidence" value="ECO:0007669"/>
    <property type="project" value="UniProtKB-KW"/>
</dbReference>
<dbReference type="InterPro" id="IPR001969">
    <property type="entry name" value="Aspartic_peptidase_AS"/>
</dbReference>
<reference evidence="29" key="1">
    <citation type="submission" date="2015-09" db="EMBL/GenBank/DDBJ databases">
        <authorList>
            <person name="Jackson K.R."/>
            <person name="Lunt B.L."/>
            <person name="Fisher J.N.B."/>
            <person name="Gardner A.V."/>
            <person name="Bailey M.E."/>
            <person name="Deus L.M."/>
            <person name="Earl A.S."/>
            <person name="Gibby P.D."/>
            <person name="Hartmann K.A."/>
            <person name="Liu J.E."/>
            <person name="Manci A.M."/>
            <person name="Nielsen D.A."/>
            <person name="Solomon M.B."/>
            <person name="Breakwell D.P."/>
            <person name="Burnett S.H."/>
            <person name="Grose J.H."/>
        </authorList>
    </citation>
    <scope>NUCLEOTIDE SEQUENCE</scope>
    <source>
        <strain evidence="29">Shandong</strain>
    </source>
</reference>
<dbReference type="Pfam" id="PF00077">
    <property type="entry name" value="RVP"/>
    <property type="match status" value="1"/>
</dbReference>
<dbReference type="GO" id="GO:0015074">
    <property type="term" value="P:DNA integration"/>
    <property type="evidence" value="ECO:0007669"/>
    <property type="project" value="UniProtKB-KW"/>
</dbReference>
<feature type="domain" description="RNase H type-1" evidence="26">
    <location>
        <begin position="570"/>
        <end position="692"/>
    </location>
</feature>
<dbReference type="CDD" id="cd01645">
    <property type="entry name" value="RT_Rtv"/>
    <property type="match status" value="1"/>
</dbReference>
<dbReference type="Gene3D" id="2.30.30.10">
    <property type="entry name" value="Integrase, C-terminal domain superfamily, retroviral"/>
    <property type="match status" value="1"/>
</dbReference>
<feature type="domain" description="Reverse transcriptase" evidence="25">
    <location>
        <begin position="186"/>
        <end position="375"/>
    </location>
</feature>
<dbReference type="InterPro" id="IPR001584">
    <property type="entry name" value="Integrase_cat-core"/>
</dbReference>
<dbReference type="PROSITE" id="PS50876">
    <property type="entry name" value="ZF_INTEGRASE"/>
    <property type="match status" value="1"/>
</dbReference>
<evidence type="ECO:0000256" key="7">
    <source>
        <dbReference type="ARBA" id="ARBA00022723"/>
    </source>
</evidence>
<evidence type="ECO:0000256" key="9">
    <source>
        <dbReference type="ARBA" id="ARBA00022759"/>
    </source>
</evidence>
<evidence type="ECO:0000256" key="15">
    <source>
        <dbReference type="ARBA" id="ARBA00023125"/>
    </source>
</evidence>
<keyword evidence="16" id="KW-0233">DNA recombination</keyword>